<keyword evidence="2" id="KW-1185">Reference proteome</keyword>
<organism evidence="1 2">
    <name type="scientific">Dibothriocephalus latus</name>
    <name type="common">Fish tapeworm</name>
    <name type="synonym">Diphyllobothrium latum</name>
    <dbReference type="NCBI Taxonomy" id="60516"/>
    <lineage>
        <taxon>Eukaryota</taxon>
        <taxon>Metazoa</taxon>
        <taxon>Spiralia</taxon>
        <taxon>Lophotrochozoa</taxon>
        <taxon>Platyhelminthes</taxon>
        <taxon>Cestoda</taxon>
        <taxon>Eucestoda</taxon>
        <taxon>Diphyllobothriidea</taxon>
        <taxon>Diphyllobothriidae</taxon>
        <taxon>Dibothriocephalus</taxon>
    </lineage>
</organism>
<name>A0A3P7NST5_DIBLA</name>
<accession>A0A3P7NST5</accession>
<reference evidence="1 2" key="1">
    <citation type="submission" date="2018-11" db="EMBL/GenBank/DDBJ databases">
        <authorList>
            <consortium name="Pathogen Informatics"/>
        </authorList>
    </citation>
    <scope>NUCLEOTIDE SEQUENCE [LARGE SCALE GENOMIC DNA]</scope>
</reference>
<dbReference type="Proteomes" id="UP000281553">
    <property type="component" value="Unassembled WGS sequence"/>
</dbReference>
<dbReference type="OrthoDB" id="6262499at2759"/>
<evidence type="ECO:0000313" key="1">
    <source>
        <dbReference type="EMBL" id="VDN11542.1"/>
    </source>
</evidence>
<dbReference type="EMBL" id="UYRU01051683">
    <property type="protein sequence ID" value="VDN11542.1"/>
    <property type="molecule type" value="Genomic_DNA"/>
</dbReference>
<protein>
    <submittedName>
        <fullName evidence="1">Uncharacterized protein</fullName>
    </submittedName>
</protein>
<dbReference type="AlphaFoldDB" id="A0A3P7NST5"/>
<proteinExistence type="predicted"/>
<sequence>MLIDCSVKREVRPETELQELQDLGMSKAILRARNPVKKLSARKKAITVICRSDRQRYQQTINGESVGGRKLSKRLKLMRFLLGDMHIDEKLLKVIFLEHLFVNIKILLPSASQGFTVSQLV</sequence>
<evidence type="ECO:0000313" key="2">
    <source>
        <dbReference type="Proteomes" id="UP000281553"/>
    </source>
</evidence>
<gene>
    <name evidence="1" type="ORF">DILT_LOCUS7373</name>
</gene>